<dbReference type="EMBL" id="AFCE01000162">
    <property type="protein sequence ID" value="EGL81764.1"/>
    <property type="molecule type" value="Genomic_DNA"/>
</dbReference>
<protein>
    <submittedName>
        <fullName evidence="4">UV-endonuclease UvdE</fullName>
    </submittedName>
</protein>
<keyword evidence="4" id="KW-0255">Endonuclease</keyword>
<gene>
    <name evidence="4" type="ORF">CathTA2_2779</name>
</gene>
<feature type="transmembrane region" description="Helical" evidence="3">
    <location>
        <begin position="141"/>
        <end position="165"/>
    </location>
</feature>
<keyword evidence="4" id="KW-0540">Nuclease</keyword>
<dbReference type="AlphaFoldDB" id="F5LA44"/>
<keyword evidence="3" id="KW-1133">Transmembrane helix</keyword>
<keyword evidence="4" id="KW-0378">Hydrolase</keyword>
<evidence type="ECO:0000313" key="4">
    <source>
        <dbReference type="EMBL" id="EGL81764.1"/>
    </source>
</evidence>
<organism evidence="4 5">
    <name type="scientific">Caldalkalibacillus thermarum (strain TA2.A1)</name>
    <dbReference type="NCBI Taxonomy" id="986075"/>
    <lineage>
        <taxon>Bacteria</taxon>
        <taxon>Bacillati</taxon>
        <taxon>Bacillota</taxon>
        <taxon>Bacilli</taxon>
        <taxon>Bacillales</taxon>
        <taxon>Bacillaceae</taxon>
        <taxon>Caldalkalibacillus</taxon>
    </lineage>
</organism>
<dbReference type="PANTHER" id="PTHR31290:SF5">
    <property type="entry name" value="UV-DAMAGE ENDONUCLEASE"/>
    <property type="match status" value="1"/>
</dbReference>
<dbReference type="Pfam" id="PF03851">
    <property type="entry name" value="UvdE"/>
    <property type="match status" value="1"/>
</dbReference>
<keyword evidence="3" id="KW-0812">Transmembrane</keyword>
<keyword evidence="3" id="KW-0472">Membrane</keyword>
<dbReference type="eggNOG" id="COG4294">
    <property type="taxonomic scope" value="Bacteria"/>
</dbReference>
<keyword evidence="2" id="KW-0234">DNA repair</keyword>
<evidence type="ECO:0000313" key="5">
    <source>
        <dbReference type="Proteomes" id="UP000010716"/>
    </source>
</evidence>
<reference evidence="4 5" key="1">
    <citation type="journal article" date="2011" name="J. Bacteriol.">
        <title>Draft genome sequence of the thermoalkaliphilic Caldalkalibacillus thermarum strain TA2.A1.</title>
        <authorList>
            <person name="Kalamorz F."/>
            <person name="Keis S."/>
            <person name="McMillan D.G."/>
            <person name="Olsson K."/>
            <person name="Stanton J.A."/>
            <person name="Stockwell P."/>
            <person name="Black M.A."/>
            <person name="Klingeman D.M."/>
            <person name="Land M.L."/>
            <person name="Han C.S."/>
            <person name="Martin S.L."/>
            <person name="Becher S.A."/>
            <person name="Peddie C.J."/>
            <person name="Morgan H.W."/>
            <person name="Matthies D."/>
            <person name="Preiss L."/>
            <person name="Meier T."/>
            <person name="Brown S.D."/>
            <person name="Cook G.M."/>
        </authorList>
    </citation>
    <scope>NUCLEOTIDE SEQUENCE [LARGE SCALE GENOMIC DNA]</scope>
    <source>
        <strain evidence="4 5">TA2.A1</strain>
    </source>
</reference>
<comment type="caution">
    <text evidence="4">The sequence shown here is derived from an EMBL/GenBank/DDBJ whole genome shotgun (WGS) entry which is preliminary data.</text>
</comment>
<dbReference type="Gene3D" id="3.20.20.150">
    <property type="entry name" value="Divalent-metal-dependent TIM barrel enzymes"/>
    <property type="match status" value="1"/>
</dbReference>
<dbReference type="PANTHER" id="PTHR31290">
    <property type="entry name" value="UV-DAMAGE ENDONUCLEASE"/>
    <property type="match status" value="1"/>
</dbReference>
<dbReference type="Proteomes" id="UP000010716">
    <property type="component" value="Unassembled WGS sequence"/>
</dbReference>
<accession>F5LA44</accession>
<evidence type="ECO:0000256" key="2">
    <source>
        <dbReference type="ARBA" id="ARBA00023204"/>
    </source>
</evidence>
<keyword evidence="1" id="KW-0227">DNA damage</keyword>
<name>F5LA44_CALTT</name>
<evidence type="ECO:0000256" key="3">
    <source>
        <dbReference type="SAM" id="Phobius"/>
    </source>
</evidence>
<evidence type="ECO:0000256" key="1">
    <source>
        <dbReference type="ARBA" id="ARBA00022763"/>
    </source>
</evidence>
<sequence>MTLVRLGYVAMSVHLVNASPSQTVTYKQFSQMAAMDREAALRRLERVAQSNMDNCLRLLKHNVAHDIRFFRLSSRLVPLATHEELADWQWLSPIRPQLDQLGQFAARHSMRLDFHPDHFVLINSPKTEVLKHALRVLYMHYLLLKNMAIAGVVGLMTAIGLAFLLEYLDNTIKTEQDVEPTARSDHCFKGRYGCLAN</sequence>
<proteinExistence type="predicted"/>
<dbReference type="GO" id="GO:0004519">
    <property type="term" value="F:endonuclease activity"/>
    <property type="evidence" value="ECO:0007669"/>
    <property type="project" value="UniProtKB-KW"/>
</dbReference>
<dbReference type="OrthoDB" id="9782576at2"/>
<dbReference type="GO" id="GO:0006289">
    <property type="term" value="P:nucleotide-excision repair"/>
    <property type="evidence" value="ECO:0007669"/>
    <property type="project" value="InterPro"/>
</dbReference>
<dbReference type="InterPro" id="IPR004601">
    <property type="entry name" value="UvdE"/>
</dbReference>
<dbReference type="GO" id="GO:0009411">
    <property type="term" value="P:response to UV"/>
    <property type="evidence" value="ECO:0007669"/>
    <property type="project" value="InterPro"/>
</dbReference>